<dbReference type="GO" id="GO:0055085">
    <property type="term" value="P:transmembrane transport"/>
    <property type="evidence" value="ECO:0007669"/>
    <property type="project" value="UniProtKB-ARBA"/>
</dbReference>
<dbReference type="EMBL" id="FMUS01000020">
    <property type="protein sequence ID" value="SCY89018.1"/>
    <property type="molecule type" value="Genomic_DNA"/>
</dbReference>
<keyword evidence="2" id="KW-0547">Nucleotide-binding</keyword>
<gene>
    <name evidence="5" type="ORF">SAMN03080606_02902</name>
</gene>
<feature type="domain" description="ABC transporter" evidence="4">
    <location>
        <begin position="4"/>
        <end position="245"/>
    </location>
</feature>
<evidence type="ECO:0000313" key="5">
    <source>
        <dbReference type="EMBL" id="SCY89018.1"/>
    </source>
</evidence>
<organism evidence="5 6">
    <name type="scientific">Alkaliphilus peptidifermentans DSM 18978</name>
    <dbReference type="NCBI Taxonomy" id="1120976"/>
    <lineage>
        <taxon>Bacteria</taxon>
        <taxon>Bacillati</taxon>
        <taxon>Bacillota</taxon>
        <taxon>Clostridia</taxon>
        <taxon>Peptostreptococcales</taxon>
        <taxon>Natronincolaceae</taxon>
        <taxon>Alkaliphilus</taxon>
    </lineage>
</organism>
<dbReference type="PROSITE" id="PS50893">
    <property type="entry name" value="ABC_TRANSPORTER_2"/>
    <property type="match status" value="1"/>
</dbReference>
<dbReference type="PROSITE" id="PS00211">
    <property type="entry name" value="ABC_TRANSPORTER_1"/>
    <property type="match status" value="1"/>
</dbReference>
<dbReference type="OrthoDB" id="9806285at2"/>
<dbReference type="Proteomes" id="UP000198636">
    <property type="component" value="Unassembled WGS sequence"/>
</dbReference>
<evidence type="ECO:0000256" key="2">
    <source>
        <dbReference type="ARBA" id="ARBA00022741"/>
    </source>
</evidence>
<sequence length="264" mass="29790">MMLLEVKRLHKRYKKSKEEIIKDLNLKIEEGKAIGLLGETGCGKTTLAKLIVGLEAPDYGDVLLNNQSLPVFSKRSFNCCAAIQYIFQDPYSSLDVDCSIEEVLMEPVKLCRKNGRENIINPQAAMELIGIKNYEEWRKKKIVTLSGGQRQKIAIARAIIPKPKLIIADECTSMLDSTSAKEILEIFKLLKYQFNMSFLVITHQLLIIEGICDDIYVLKDGCVIEEGKAEDILTKAKSSYVKELIESMKLFVEGKGYEDSPCRS</sequence>
<dbReference type="InterPro" id="IPR027417">
    <property type="entry name" value="P-loop_NTPase"/>
</dbReference>
<name>A0A1G5JMT4_9FIRM</name>
<dbReference type="SUPFAM" id="SSF52540">
    <property type="entry name" value="P-loop containing nucleoside triphosphate hydrolases"/>
    <property type="match status" value="1"/>
</dbReference>
<dbReference type="STRING" id="1120976.SAMN03080606_02902"/>
<accession>A0A1G5JMT4</accession>
<dbReference type="Gene3D" id="3.40.50.300">
    <property type="entry name" value="P-loop containing nucleotide triphosphate hydrolases"/>
    <property type="match status" value="1"/>
</dbReference>
<evidence type="ECO:0000256" key="3">
    <source>
        <dbReference type="ARBA" id="ARBA00022840"/>
    </source>
</evidence>
<dbReference type="CDD" id="cd03257">
    <property type="entry name" value="ABC_NikE_OppD_transporters"/>
    <property type="match status" value="1"/>
</dbReference>
<keyword evidence="3 5" id="KW-0067">ATP-binding</keyword>
<dbReference type="GO" id="GO:0005524">
    <property type="term" value="F:ATP binding"/>
    <property type="evidence" value="ECO:0007669"/>
    <property type="project" value="UniProtKB-KW"/>
</dbReference>
<dbReference type="InterPro" id="IPR003593">
    <property type="entry name" value="AAA+_ATPase"/>
</dbReference>
<evidence type="ECO:0000256" key="1">
    <source>
        <dbReference type="ARBA" id="ARBA00022448"/>
    </source>
</evidence>
<dbReference type="InterPro" id="IPR003439">
    <property type="entry name" value="ABC_transporter-like_ATP-bd"/>
</dbReference>
<dbReference type="GO" id="GO:0016887">
    <property type="term" value="F:ATP hydrolysis activity"/>
    <property type="evidence" value="ECO:0007669"/>
    <property type="project" value="InterPro"/>
</dbReference>
<dbReference type="InterPro" id="IPR017871">
    <property type="entry name" value="ABC_transporter-like_CS"/>
</dbReference>
<dbReference type="Pfam" id="PF00005">
    <property type="entry name" value="ABC_tran"/>
    <property type="match status" value="1"/>
</dbReference>
<keyword evidence="6" id="KW-1185">Reference proteome</keyword>
<protein>
    <submittedName>
        <fullName evidence="5">Dipeptide transport system ATP-binding protein</fullName>
    </submittedName>
</protein>
<dbReference type="AlphaFoldDB" id="A0A1G5JMT4"/>
<evidence type="ECO:0000313" key="6">
    <source>
        <dbReference type="Proteomes" id="UP000198636"/>
    </source>
</evidence>
<proteinExistence type="predicted"/>
<reference evidence="5 6" key="1">
    <citation type="submission" date="2016-10" db="EMBL/GenBank/DDBJ databases">
        <authorList>
            <person name="de Groot N.N."/>
        </authorList>
    </citation>
    <scope>NUCLEOTIDE SEQUENCE [LARGE SCALE GENOMIC DNA]</scope>
    <source>
        <strain evidence="5 6">DSM 18978</strain>
    </source>
</reference>
<dbReference type="InterPro" id="IPR050319">
    <property type="entry name" value="ABC_transp_ATP-bind"/>
</dbReference>
<evidence type="ECO:0000259" key="4">
    <source>
        <dbReference type="PROSITE" id="PS50893"/>
    </source>
</evidence>
<dbReference type="RefSeq" id="WP_091545084.1">
    <property type="nucleotide sequence ID" value="NZ_FMUS01000020.1"/>
</dbReference>
<keyword evidence="1" id="KW-0813">Transport</keyword>
<dbReference type="SMART" id="SM00382">
    <property type="entry name" value="AAA"/>
    <property type="match status" value="1"/>
</dbReference>
<dbReference type="PANTHER" id="PTHR43776">
    <property type="entry name" value="TRANSPORT ATP-BINDING PROTEIN"/>
    <property type="match status" value="1"/>
</dbReference>